<dbReference type="Gene3D" id="3.30.70.100">
    <property type="match status" value="1"/>
</dbReference>
<keyword evidence="2" id="KW-0503">Monooxygenase</keyword>
<dbReference type="EMBL" id="JAEDAK010000013">
    <property type="protein sequence ID" value="MBH9578603.1"/>
    <property type="molecule type" value="Genomic_DNA"/>
</dbReference>
<dbReference type="RefSeq" id="WP_198112372.1">
    <property type="nucleotide sequence ID" value="NZ_JAEDAK010000013.1"/>
</dbReference>
<keyword evidence="2" id="KW-0560">Oxidoreductase</keyword>
<evidence type="ECO:0000259" key="1">
    <source>
        <dbReference type="Pfam" id="PF03992"/>
    </source>
</evidence>
<dbReference type="Pfam" id="PF03992">
    <property type="entry name" value="ABM"/>
    <property type="match status" value="1"/>
</dbReference>
<evidence type="ECO:0000313" key="2">
    <source>
        <dbReference type="EMBL" id="MBH9578603.1"/>
    </source>
</evidence>
<dbReference type="GO" id="GO:0004497">
    <property type="term" value="F:monooxygenase activity"/>
    <property type="evidence" value="ECO:0007669"/>
    <property type="project" value="UniProtKB-KW"/>
</dbReference>
<comment type="caution">
    <text evidence="2">The sequence shown here is derived from an EMBL/GenBank/DDBJ whole genome shotgun (WGS) entry which is preliminary data.</text>
</comment>
<proteinExistence type="predicted"/>
<name>A0A931J4J4_9BURK</name>
<organism evidence="2 3">
    <name type="scientific">Inhella proteolytica</name>
    <dbReference type="NCBI Taxonomy" id="2795029"/>
    <lineage>
        <taxon>Bacteria</taxon>
        <taxon>Pseudomonadati</taxon>
        <taxon>Pseudomonadota</taxon>
        <taxon>Betaproteobacteria</taxon>
        <taxon>Burkholderiales</taxon>
        <taxon>Sphaerotilaceae</taxon>
        <taxon>Inhella</taxon>
    </lineage>
</organism>
<dbReference type="InterPro" id="IPR007138">
    <property type="entry name" value="ABM_dom"/>
</dbReference>
<protein>
    <submittedName>
        <fullName evidence="2">Antibiotic biosynthesis monooxygenase</fullName>
    </submittedName>
</protein>
<dbReference type="InterPro" id="IPR011008">
    <property type="entry name" value="Dimeric_a/b-barrel"/>
</dbReference>
<dbReference type="SUPFAM" id="SSF54909">
    <property type="entry name" value="Dimeric alpha+beta barrel"/>
    <property type="match status" value="1"/>
</dbReference>
<reference evidence="2" key="1">
    <citation type="submission" date="2020-12" db="EMBL/GenBank/DDBJ databases">
        <title>The genome sequence of Inhella sp. 1Y17.</title>
        <authorList>
            <person name="Liu Y."/>
        </authorList>
    </citation>
    <scope>NUCLEOTIDE SEQUENCE</scope>
    <source>
        <strain evidence="2">1Y17</strain>
    </source>
</reference>
<dbReference type="AlphaFoldDB" id="A0A931J4J4"/>
<gene>
    <name evidence="2" type="ORF">I7X39_17055</name>
</gene>
<sequence>MSPAYVYVWEFRVARAQRVGFLAAYGQQGRWAQLFAQAPGYLGTQLLQDQADENRFLTLDRWASAAAHADFHAQFDAEYRALDQECEILTEDERSLGSYWGL</sequence>
<feature type="domain" description="ABM" evidence="1">
    <location>
        <begin position="8"/>
        <end position="72"/>
    </location>
</feature>
<keyword evidence="3" id="KW-1185">Reference proteome</keyword>
<dbReference type="Proteomes" id="UP000613266">
    <property type="component" value="Unassembled WGS sequence"/>
</dbReference>
<accession>A0A931J4J4</accession>
<evidence type="ECO:0000313" key="3">
    <source>
        <dbReference type="Proteomes" id="UP000613266"/>
    </source>
</evidence>